<dbReference type="Pfam" id="PF05540">
    <property type="entry name" value="Serpulina_VSP"/>
    <property type="match status" value="1"/>
</dbReference>
<proteinExistence type="predicted"/>
<evidence type="ECO:0000313" key="2">
    <source>
        <dbReference type="Proteomes" id="UP000322307"/>
    </source>
</evidence>
<dbReference type="RefSeq" id="WP_147717850.1">
    <property type="nucleotide sequence ID" value="NZ_SAYE01000009.1"/>
</dbReference>
<dbReference type="InterPro" id="IPR008838">
    <property type="entry name" value="Variable_surface_protein_TREHY"/>
</dbReference>
<reference evidence="1 2" key="1">
    <citation type="journal article" date="1992" name="Lakartidningen">
        <title>[Penicillin V and not amoxicillin is the first choice preparation in acute otitis].</title>
        <authorList>
            <person name="Kamme C."/>
            <person name="Lundgren K."/>
            <person name="Prellner K."/>
        </authorList>
    </citation>
    <scope>NUCLEOTIDE SEQUENCE [LARGE SCALE GENOMIC DNA]</scope>
    <source>
        <strain evidence="1 2">PC3939II</strain>
    </source>
</reference>
<dbReference type="Proteomes" id="UP000322307">
    <property type="component" value="Unassembled WGS sequence"/>
</dbReference>
<gene>
    <name evidence="1" type="ORF">EPJ84_04960</name>
</gene>
<comment type="caution">
    <text evidence="1">The sequence shown here is derived from an EMBL/GenBank/DDBJ whole genome shotgun (WGS) entry which is preliminary data.</text>
</comment>
<organism evidence="1 2">
    <name type="scientific">Brachyspira aalborgi</name>
    <dbReference type="NCBI Taxonomy" id="29522"/>
    <lineage>
        <taxon>Bacteria</taxon>
        <taxon>Pseudomonadati</taxon>
        <taxon>Spirochaetota</taxon>
        <taxon>Spirochaetia</taxon>
        <taxon>Brachyspirales</taxon>
        <taxon>Brachyspiraceae</taxon>
        <taxon>Brachyspira</taxon>
    </lineage>
</organism>
<sequence length="432" mass="49245">MNRLNKNIIAIFIVLSYSLYGFYGDGGGRSFIDFLMDKQQFRAQTDKIGVLVGLTNIRHENMSELVKIGFGFTGRTSGIILDNWTNDYKHSANLTTYLRLGAFIGLGYKSTSIGIALGYQYRWLYKDYQVHTPMLAFTALDNTLRFNLPLAIGIGKGDSKNTYILSTAIEGRYYVRTILDQIRLYIFYGYAKMGYTQPIIVENQQTNVIIDKDDKSIYKVQQSVGFDLRFYFRFLKDSIKTNYSGEHIKFSVEPYFRFLFSKALKTLENRRGDIHKYYGNNYDITAYGYNPEDRVVAIDSYENFQGGYISSLPNIPSPQGQTTINDMYRVGLAVPLGLRVSSENYGLYLEPSLSLTLVNGKNISVWGNEKKGPFFTFGYVIYSEIYFTPIPELELYLEFQTGGATRWGNLYPADSSGTALIVNASCGITWYF</sequence>
<protein>
    <recommendedName>
        <fullName evidence="3">Cell surface protein</fullName>
    </recommendedName>
</protein>
<evidence type="ECO:0000313" key="1">
    <source>
        <dbReference type="EMBL" id="TXJ51220.1"/>
    </source>
</evidence>
<dbReference type="EMBL" id="SAYE01000009">
    <property type="protein sequence ID" value="TXJ51220.1"/>
    <property type="molecule type" value="Genomic_DNA"/>
</dbReference>
<accession>A0A5C8FNS7</accession>
<evidence type="ECO:0008006" key="3">
    <source>
        <dbReference type="Google" id="ProtNLM"/>
    </source>
</evidence>
<name>A0A5C8FNS7_9SPIR</name>
<dbReference type="AlphaFoldDB" id="A0A5C8FNS7"/>